<dbReference type="RefSeq" id="WP_184433201.1">
    <property type="nucleotide sequence ID" value="NZ_JACIGI010000008.1"/>
</dbReference>
<dbReference type="PANTHER" id="PTHR43881:SF5">
    <property type="entry name" value="GAMMA-GLUTAMYLTRANSPEPTIDASE"/>
    <property type="match status" value="1"/>
</dbReference>
<dbReference type="Gene3D" id="1.10.246.130">
    <property type="match status" value="1"/>
</dbReference>
<dbReference type="Proteomes" id="UP000555728">
    <property type="component" value="Unassembled WGS sequence"/>
</dbReference>
<keyword evidence="1" id="KW-0378">Hydrolase</keyword>
<protein>
    <submittedName>
        <fullName evidence="1">Gamma-glutamyltranspeptidase/glutathione hydrolase</fullName>
        <ecNumber evidence="1">2.3.2.2</ecNumber>
        <ecNumber evidence="1">3.4.19.13</ecNumber>
    </submittedName>
</protein>
<keyword evidence="1" id="KW-0012">Acyltransferase</keyword>
<dbReference type="InterPro" id="IPR052896">
    <property type="entry name" value="GGT-like_enzyme"/>
</dbReference>
<dbReference type="EMBL" id="JACIGI010000008">
    <property type="protein sequence ID" value="MBB4285652.1"/>
    <property type="molecule type" value="Genomic_DNA"/>
</dbReference>
<dbReference type="Gene3D" id="3.60.20.40">
    <property type="match status" value="1"/>
</dbReference>
<dbReference type="AlphaFoldDB" id="A0A7W6RYU2"/>
<name>A0A7W6RYU2_9PROT</name>
<dbReference type="GO" id="GO:0036374">
    <property type="term" value="F:glutathione hydrolase activity"/>
    <property type="evidence" value="ECO:0007669"/>
    <property type="project" value="UniProtKB-EC"/>
</dbReference>
<dbReference type="EC" id="3.4.19.13" evidence="1"/>
<dbReference type="PANTHER" id="PTHR43881">
    <property type="entry name" value="GAMMA-GLUTAMYLTRANSPEPTIDASE (AFU_ORTHOLOGUE AFUA_4G13580)"/>
    <property type="match status" value="1"/>
</dbReference>
<dbReference type="InterPro" id="IPR043138">
    <property type="entry name" value="GGT_lsub"/>
</dbReference>
<dbReference type="InterPro" id="IPR043137">
    <property type="entry name" value="GGT_ssub_C"/>
</dbReference>
<evidence type="ECO:0000313" key="2">
    <source>
        <dbReference type="Proteomes" id="UP000555728"/>
    </source>
</evidence>
<comment type="caution">
    <text evidence="1">The sequence shown here is derived from an EMBL/GenBank/DDBJ whole genome shotgun (WGS) entry which is preliminary data.</text>
</comment>
<accession>A0A7W6RYU2</accession>
<keyword evidence="1" id="KW-0808">Transferase</keyword>
<evidence type="ECO:0000313" key="1">
    <source>
        <dbReference type="EMBL" id="MBB4285652.1"/>
    </source>
</evidence>
<sequence length="530" mass="56054">MLHTLMAGRGMVTAPHHLAAQAGLRVLRDGGNAIEAMVAAAATCAVVYPHMNGLGGDAFWLIARPGRAPLSVEAAGAAGRAVTPDLYRDRGLDAVPLRGPLAANTVAGAVSGWSSALEVSTQHWDGSLPLARLLEDAIHYAETGYPVATSVARTSRRILDEVAGLPHFADLFLEDGQPPTAGAWQTNPALAATLRRLAAHGLDDFYRGGVGRALSADLKAQGSPLVSDDLASHRSVRRRPLALKLGAGTVYNTQPPTQGLASLMILGLFERLGVPEADGFDHVHGLIEATKIAYRIRNRHVTDPRYMAVHPTTYLSDTVLDQHAAEIDRQRAAAWGAAPVDGDTVWMGCVDGAGRAVSCIQSLFHGFGSGVTLPETGVVWHNRGIAFQLDPAAPNVLIPGRRPFHTLNPPMARLRDGSTMVYGTMGGDSQPQIQAILFSRHALFGQPLQQAVTGPRWALGRAWAGPSHDLKIEDRLDPAVIAALEQAGHAVTRLAPFDEVLGHAGAIVRRPDGVLEGATDPRADGVVAAF</sequence>
<dbReference type="Pfam" id="PF01019">
    <property type="entry name" value="G_glu_transpept"/>
    <property type="match status" value="1"/>
</dbReference>
<dbReference type="SUPFAM" id="SSF56235">
    <property type="entry name" value="N-terminal nucleophile aminohydrolases (Ntn hydrolases)"/>
    <property type="match status" value="1"/>
</dbReference>
<dbReference type="PRINTS" id="PR01210">
    <property type="entry name" value="GGTRANSPTASE"/>
</dbReference>
<gene>
    <name evidence="1" type="ORF">GGD88_001371</name>
</gene>
<reference evidence="1 2" key="1">
    <citation type="submission" date="2020-08" db="EMBL/GenBank/DDBJ databases">
        <title>Genome sequencing of Purple Non-Sulfur Bacteria from various extreme environments.</title>
        <authorList>
            <person name="Mayer M."/>
        </authorList>
    </citation>
    <scope>NUCLEOTIDE SEQUENCE [LARGE SCALE GENOMIC DNA]</scope>
    <source>
        <strain evidence="1 2">JA135</strain>
    </source>
</reference>
<dbReference type="InterPro" id="IPR029055">
    <property type="entry name" value="Ntn_hydrolases_N"/>
</dbReference>
<organism evidence="1 2">
    <name type="scientific">Roseospira goensis</name>
    <dbReference type="NCBI Taxonomy" id="391922"/>
    <lineage>
        <taxon>Bacteria</taxon>
        <taxon>Pseudomonadati</taxon>
        <taxon>Pseudomonadota</taxon>
        <taxon>Alphaproteobacteria</taxon>
        <taxon>Rhodospirillales</taxon>
        <taxon>Rhodospirillaceae</taxon>
        <taxon>Roseospira</taxon>
    </lineage>
</organism>
<dbReference type="GO" id="GO:0103068">
    <property type="term" value="F:leukotriene C4 gamma-glutamyl transferase activity"/>
    <property type="evidence" value="ECO:0007669"/>
    <property type="project" value="UniProtKB-EC"/>
</dbReference>
<keyword evidence="2" id="KW-1185">Reference proteome</keyword>
<proteinExistence type="predicted"/>
<dbReference type="EC" id="2.3.2.2" evidence="1"/>